<evidence type="ECO:0000313" key="2">
    <source>
        <dbReference type="Proteomes" id="UP001060085"/>
    </source>
</evidence>
<reference evidence="2" key="1">
    <citation type="journal article" date="2023" name="Nat. Plants">
        <title>Single-cell RNA sequencing provides a high-resolution roadmap for understanding the multicellular compartmentation of specialized metabolism.</title>
        <authorList>
            <person name="Sun S."/>
            <person name="Shen X."/>
            <person name="Li Y."/>
            <person name="Li Y."/>
            <person name="Wang S."/>
            <person name="Li R."/>
            <person name="Zhang H."/>
            <person name="Shen G."/>
            <person name="Guo B."/>
            <person name="Wei J."/>
            <person name="Xu J."/>
            <person name="St-Pierre B."/>
            <person name="Chen S."/>
            <person name="Sun C."/>
        </authorList>
    </citation>
    <scope>NUCLEOTIDE SEQUENCE [LARGE SCALE GENOMIC DNA]</scope>
</reference>
<accession>A0ACC0B602</accession>
<name>A0ACC0B602_CATRO</name>
<dbReference type="Proteomes" id="UP001060085">
    <property type="component" value="Linkage Group LG04"/>
</dbReference>
<keyword evidence="2" id="KW-1185">Reference proteome</keyword>
<protein>
    <submittedName>
        <fullName evidence="1">Uncharacterized protein</fullName>
    </submittedName>
</protein>
<proteinExistence type="predicted"/>
<gene>
    <name evidence="1" type="ORF">M9H77_17919</name>
</gene>
<dbReference type="EMBL" id="CM044704">
    <property type="protein sequence ID" value="KAI5668066.1"/>
    <property type="molecule type" value="Genomic_DNA"/>
</dbReference>
<evidence type="ECO:0000313" key="1">
    <source>
        <dbReference type="EMBL" id="KAI5668066.1"/>
    </source>
</evidence>
<comment type="caution">
    <text evidence="1">The sequence shown here is derived from an EMBL/GenBank/DDBJ whole genome shotgun (WGS) entry which is preliminary data.</text>
</comment>
<sequence>MLPSELEKKRYNSMQYFYKLLFTSPLMKINNEALEDVFKDSDASYKNWTTDFSKTRKSDDRFLKRILQKRAFLPISKTCILDAFLEIRKLSKASKTLSRILKFQEKFIERYLCKELHT</sequence>
<organism evidence="1 2">
    <name type="scientific">Catharanthus roseus</name>
    <name type="common">Madagascar periwinkle</name>
    <name type="synonym">Vinca rosea</name>
    <dbReference type="NCBI Taxonomy" id="4058"/>
    <lineage>
        <taxon>Eukaryota</taxon>
        <taxon>Viridiplantae</taxon>
        <taxon>Streptophyta</taxon>
        <taxon>Embryophyta</taxon>
        <taxon>Tracheophyta</taxon>
        <taxon>Spermatophyta</taxon>
        <taxon>Magnoliopsida</taxon>
        <taxon>eudicotyledons</taxon>
        <taxon>Gunneridae</taxon>
        <taxon>Pentapetalae</taxon>
        <taxon>asterids</taxon>
        <taxon>lamiids</taxon>
        <taxon>Gentianales</taxon>
        <taxon>Apocynaceae</taxon>
        <taxon>Rauvolfioideae</taxon>
        <taxon>Vinceae</taxon>
        <taxon>Catharanthinae</taxon>
        <taxon>Catharanthus</taxon>
    </lineage>
</organism>